<dbReference type="InterPro" id="IPR013251">
    <property type="entry name" value="DASH_Spc19"/>
</dbReference>
<evidence type="ECO:0000256" key="4">
    <source>
        <dbReference type="ARBA" id="ARBA00008952"/>
    </source>
</evidence>
<dbReference type="PANTHER" id="PTHR28262">
    <property type="entry name" value="DASH COMPLEX SUBUNIT SPC19"/>
    <property type="match status" value="1"/>
</dbReference>
<evidence type="ECO:0000313" key="18">
    <source>
        <dbReference type="EMBL" id="CDP36364.1"/>
    </source>
</evidence>
<dbReference type="GO" id="GO:0008608">
    <property type="term" value="P:attachment of spindle microtubules to kinetochore"/>
    <property type="evidence" value="ECO:0007669"/>
    <property type="project" value="InterPro"/>
</dbReference>
<evidence type="ECO:0000256" key="17">
    <source>
        <dbReference type="SAM" id="Coils"/>
    </source>
</evidence>
<keyword evidence="10" id="KW-0159">Chromosome partition</keyword>
<keyword evidence="9" id="KW-0131">Cell cycle</keyword>
<accession>A0A060T6E0</accession>
<evidence type="ECO:0000256" key="13">
    <source>
        <dbReference type="ARBA" id="ARBA00023242"/>
    </source>
</evidence>
<feature type="coiled-coil region" evidence="17">
    <location>
        <begin position="71"/>
        <end position="131"/>
    </location>
</feature>
<keyword evidence="14" id="KW-0137">Centromere</keyword>
<organism evidence="18">
    <name type="scientific">Blastobotrys adeninivorans</name>
    <name type="common">Yeast</name>
    <name type="synonym">Arxula adeninivorans</name>
    <dbReference type="NCBI Taxonomy" id="409370"/>
    <lineage>
        <taxon>Eukaryota</taxon>
        <taxon>Fungi</taxon>
        <taxon>Dikarya</taxon>
        <taxon>Ascomycota</taxon>
        <taxon>Saccharomycotina</taxon>
        <taxon>Dipodascomycetes</taxon>
        <taxon>Dipodascales</taxon>
        <taxon>Trichomonascaceae</taxon>
        <taxon>Blastobotrys</taxon>
    </lineage>
</organism>
<protein>
    <recommendedName>
        <fullName evidence="5">DASH complex subunit SPC19</fullName>
    </recommendedName>
    <alternativeName>
        <fullName evidence="15">Outer kinetochore protein SPC19</fullName>
    </alternativeName>
</protein>
<keyword evidence="11" id="KW-0995">Kinetochore</keyword>
<dbReference type="PhylomeDB" id="A0A060T6E0"/>
<keyword evidence="17" id="KW-0175">Coiled coil</keyword>
<evidence type="ECO:0000256" key="3">
    <source>
        <dbReference type="ARBA" id="ARBA00004629"/>
    </source>
</evidence>
<evidence type="ECO:0000256" key="11">
    <source>
        <dbReference type="ARBA" id="ARBA00022838"/>
    </source>
</evidence>
<comment type="subcellular location">
    <subcellularLocation>
        <location evidence="3">Chromosome</location>
        <location evidence="3">Centromere</location>
        <location evidence="3">Kinetochore</location>
    </subcellularLocation>
    <subcellularLocation>
        <location evidence="2">Cytoplasm</location>
        <location evidence="2">Cytoskeleton</location>
        <location evidence="2">Spindle</location>
    </subcellularLocation>
    <subcellularLocation>
        <location evidence="1">Nucleus</location>
    </subcellularLocation>
</comment>
<keyword evidence="8" id="KW-0493">Microtubule</keyword>
<reference evidence="18" key="2">
    <citation type="submission" date="2014-06" db="EMBL/GenBank/DDBJ databases">
        <title>The complete genome of Blastobotrys (Arxula) adeninivorans LS3 - a yeast of biotechnological interest.</title>
        <authorList>
            <person name="Kunze G."/>
            <person name="Gaillardin C."/>
            <person name="Czernicka M."/>
            <person name="Durrens P."/>
            <person name="Martin T."/>
            <person name="Boer E."/>
            <person name="Gabaldon T."/>
            <person name="Cruz J."/>
            <person name="Talla E."/>
            <person name="Marck C."/>
            <person name="Goffeau A."/>
            <person name="Barbe V."/>
            <person name="Baret P."/>
            <person name="Baronian K."/>
            <person name="Beier S."/>
            <person name="Bleykasten C."/>
            <person name="Bode R."/>
            <person name="Casaregola S."/>
            <person name="Despons L."/>
            <person name="Fairhead C."/>
            <person name="Giersberg M."/>
            <person name="Gierski P."/>
            <person name="Hahnel U."/>
            <person name="Hartmann A."/>
            <person name="Jankowska D."/>
            <person name="Jubin C."/>
            <person name="Jung P."/>
            <person name="Lafontaine I."/>
            <person name="Leh-Louis V."/>
            <person name="Lemaire M."/>
            <person name="Marcet-Houben M."/>
            <person name="Mascher M."/>
            <person name="Morel G."/>
            <person name="Richard G.-F."/>
            <person name="Riechen J."/>
            <person name="Sacerdot C."/>
            <person name="Sarkar A."/>
            <person name="Savel G."/>
            <person name="Schacherer J."/>
            <person name="Sherman D."/>
            <person name="Straub M.-L."/>
            <person name="Stein N."/>
            <person name="Thierry A."/>
            <person name="Trautwein-Schult A."/>
            <person name="Westhof E."/>
            <person name="Worch S."/>
            <person name="Dujon B."/>
            <person name="Souciet J.-L."/>
            <person name="Wincker P."/>
            <person name="Scholz U."/>
            <person name="Neuveglise N."/>
        </authorList>
    </citation>
    <scope>NUCLEOTIDE SEQUENCE</scope>
    <source>
        <strain evidence="18">LS3</strain>
    </source>
</reference>
<evidence type="ECO:0000256" key="2">
    <source>
        <dbReference type="ARBA" id="ARBA00004186"/>
    </source>
</evidence>
<evidence type="ECO:0000256" key="16">
    <source>
        <dbReference type="ARBA" id="ARBA00046633"/>
    </source>
</evidence>
<evidence type="ECO:0000256" key="14">
    <source>
        <dbReference type="ARBA" id="ARBA00023328"/>
    </source>
</evidence>
<evidence type="ECO:0000256" key="1">
    <source>
        <dbReference type="ARBA" id="ARBA00004123"/>
    </source>
</evidence>
<dbReference type="PANTHER" id="PTHR28262:SF1">
    <property type="entry name" value="DASH COMPLEX SUBUNIT SPC19"/>
    <property type="match status" value="1"/>
</dbReference>
<dbReference type="EMBL" id="HG937692">
    <property type="protein sequence ID" value="CDP36364.1"/>
    <property type="molecule type" value="Genomic_DNA"/>
</dbReference>
<dbReference type="AlphaFoldDB" id="A0A060T6E0"/>
<evidence type="ECO:0000256" key="9">
    <source>
        <dbReference type="ARBA" id="ARBA00022776"/>
    </source>
</evidence>
<sequence length="145" mass="16696">MSFAEAVASLNSTIATLDGLNQNLENSIQELKHLPTIIKVEKVFDVVPEKEVTNQRDLIAQQTEPQIAEVVQKAEQGIARMERRRAALISKAELQQVRLHSDDQQSSIDRRQELRNENERLQYSLNRIKLQHRHARLSMGYGLRD</sequence>
<evidence type="ECO:0000256" key="12">
    <source>
        <dbReference type="ARBA" id="ARBA00023212"/>
    </source>
</evidence>
<proteinExistence type="inferred from homology"/>
<evidence type="ECO:0000256" key="15">
    <source>
        <dbReference type="ARBA" id="ARBA00032583"/>
    </source>
</evidence>
<gene>
    <name evidence="18" type="ORF">GNLVRS02_ARAD1B11286g</name>
</gene>
<name>A0A060T6E0_BLAAD</name>
<dbReference type="GO" id="GO:0042729">
    <property type="term" value="C:DASH complex"/>
    <property type="evidence" value="ECO:0007669"/>
    <property type="project" value="InterPro"/>
</dbReference>
<keyword evidence="9" id="KW-0132">Cell division</keyword>
<evidence type="ECO:0000256" key="7">
    <source>
        <dbReference type="ARBA" id="ARBA00022490"/>
    </source>
</evidence>
<keyword evidence="12" id="KW-0206">Cytoskeleton</keyword>
<dbReference type="Pfam" id="PF08287">
    <property type="entry name" value="DASH_Spc19"/>
    <property type="match status" value="1"/>
</dbReference>
<keyword evidence="7" id="KW-0963">Cytoplasm</keyword>
<evidence type="ECO:0000256" key="5">
    <source>
        <dbReference type="ARBA" id="ARBA00016329"/>
    </source>
</evidence>
<keyword evidence="9" id="KW-0498">Mitosis</keyword>
<evidence type="ECO:0000256" key="10">
    <source>
        <dbReference type="ARBA" id="ARBA00022829"/>
    </source>
</evidence>
<dbReference type="GO" id="GO:0005876">
    <property type="term" value="C:spindle microtubule"/>
    <property type="evidence" value="ECO:0007669"/>
    <property type="project" value="InterPro"/>
</dbReference>
<comment type="subunit">
    <text evidence="16">Component of the DASH complex consisting of ASK1, DAD1, DAD2, DAD3, DAD4, DAM1, DUO1, HSK3, SPC19 and SPC34, with a stoichiometry of one copy of each subunit per complex. Multiple DASH complexes oligomerize to form a ring that encircles spindle microtubules and organizes the rod-like NDC80 complexes of the outer kinetochore. DASH complex oligomerization strengthens microtubule attachments. On cytoplasmic microtubules, DASH complexes appear to form patches instead of rings.</text>
</comment>
<evidence type="ECO:0000256" key="8">
    <source>
        <dbReference type="ARBA" id="ARBA00022701"/>
    </source>
</evidence>
<keyword evidence="6" id="KW-0158">Chromosome</keyword>
<comment type="similarity">
    <text evidence="4">Belongs to the DASH complex SPC19 family.</text>
</comment>
<evidence type="ECO:0000256" key="6">
    <source>
        <dbReference type="ARBA" id="ARBA00022454"/>
    </source>
</evidence>
<keyword evidence="13" id="KW-0539">Nucleus</keyword>
<reference evidence="18" key="1">
    <citation type="submission" date="2014-02" db="EMBL/GenBank/DDBJ databases">
        <authorList>
            <person name="Genoscope - CEA"/>
        </authorList>
    </citation>
    <scope>NUCLEOTIDE SEQUENCE</scope>
    <source>
        <strain evidence="18">LS3</strain>
    </source>
</reference>